<organism evidence="5 6">
    <name type="scientific">Cavenderia fasciculata</name>
    <name type="common">Slime mold</name>
    <name type="synonym">Dictyostelium fasciculatum</name>
    <dbReference type="NCBI Taxonomy" id="261658"/>
    <lineage>
        <taxon>Eukaryota</taxon>
        <taxon>Amoebozoa</taxon>
        <taxon>Evosea</taxon>
        <taxon>Eumycetozoa</taxon>
        <taxon>Dictyostelia</taxon>
        <taxon>Acytosteliales</taxon>
        <taxon>Cavenderiaceae</taxon>
        <taxon>Cavenderia</taxon>
    </lineage>
</organism>
<keyword evidence="3" id="KW-0812">Transmembrane</keyword>
<protein>
    <recommendedName>
        <fullName evidence="4">Peptidase A1 domain-containing protein</fullName>
    </recommendedName>
</protein>
<dbReference type="PANTHER" id="PTHR47965">
    <property type="entry name" value="ASPARTYL PROTEASE-RELATED"/>
    <property type="match status" value="1"/>
</dbReference>
<dbReference type="InterPro" id="IPR001461">
    <property type="entry name" value="Aspartic_peptidase_A1"/>
</dbReference>
<reference evidence="6" key="1">
    <citation type="journal article" date="2011" name="Genome Res.">
        <title>Phylogeny-wide analysis of social amoeba genomes highlights ancient origins for complex intercellular communication.</title>
        <authorList>
            <person name="Heidel A.J."/>
            <person name="Lawal H.M."/>
            <person name="Felder M."/>
            <person name="Schilde C."/>
            <person name="Helps N.R."/>
            <person name="Tunggal B."/>
            <person name="Rivero F."/>
            <person name="John U."/>
            <person name="Schleicher M."/>
            <person name="Eichinger L."/>
            <person name="Platzer M."/>
            <person name="Noegel A.A."/>
            <person name="Schaap P."/>
            <person name="Gloeckner G."/>
        </authorList>
    </citation>
    <scope>NUCLEOTIDE SEQUENCE [LARGE SCALE GENOMIC DNA]</scope>
    <source>
        <strain evidence="6">SH3</strain>
    </source>
</reference>
<evidence type="ECO:0000313" key="5">
    <source>
        <dbReference type="EMBL" id="EGG14251.1"/>
    </source>
</evidence>
<evidence type="ECO:0000256" key="2">
    <source>
        <dbReference type="PIRSR" id="PIRSR601461-1"/>
    </source>
</evidence>
<dbReference type="EMBL" id="GL883029">
    <property type="protein sequence ID" value="EGG14251.1"/>
    <property type="molecule type" value="Genomic_DNA"/>
</dbReference>
<feature type="domain" description="Peptidase A1" evidence="4">
    <location>
        <begin position="104"/>
        <end position="470"/>
    </location>
</feature>
<dbReference type="Gene3D" id="2.40.70.10">
    <property type="entry name" value="Acid Proteases"/>
    <property type="match status" value="2"/>
</dbReference>
<dbReference type="PROSITE" id="PS51767">
    <property type="entry name" value="PEPTIDASE_A1"/>
    <property type="match status" value="1"/>
</dbReference>
<sequence length="698" mass="77169">MLYTLYSSIERVESRNVVTVPMYKRDNQVVLKQRSTIKHYHSQDDDCVLLDTSKLENTIYDDSTIPLGDIDIDIDIDGNSTTTTTTHTLHKINLRGGTSKSFEYFIPVWIGDNSLKEQQMFMVQVDTGSTALAIPGDNCYFYNQRKTKCKCDQGALDDLYQQGSSAETLSCRSSQCKRGCSFITPYASHPSTCGFKISYQDGSFIGGDLVTDYVTVAGLTVKAIFGNMQAQSLNFSQSSCPADPFAAPRKRDGIMGLSYQSLDPNNGDDIFSLLVKTHEIHNSFSMCLSDEGGMLVLGGVDPKMNSTLMKYTPITNERYYSVNCTGLRIDGNNLNSKSFQSISIVDSGTTIMFLKLDIFNDLIYYLVQHYSHLPGITTQSESLWNHQCFTLSDRQLEKYPTISMVFPNTEGGLFEVAIPPNLYMIKIDDMYCFGFEKLPIKSPYSVLIGDVALQGYNVHYNREDGSIGFAKVTDNCGMGQDNNQYHVEMISEEVQENDSLVVKIHAIDANGRDGGAPNVNVLFDIVQGNCLFAENQASNISVPSDRYGIVKTLLECSQDRSAIITISAFENNRVISNKIHFNLQTVPKSSDGGGGGGNYNSRGGFSYGSLFVSFMSIFVVVIILLVAIVSYYIKRNRYSILSNNNIDLTNIGPISPRSSNLGGGGLGQSSHQQIDMVNLLNTSQGSIEISDDDEETNY</sequence>
<dbReference type="Pfam" id="PF00026">
    <property type="entry name" value="Asp"/>
    <property type="match status" value="1"/>
</dbReference>
<dbReference type="InterPro" id="IPR034164">
    <property type="entry name" value="Pepsin-like_dom"/>
</dbReference>
<dbReference type="CDD" id="cd05471">
    <property type="entry name" value="pepsin_like"/>
    <property type="match status" value="1"/>
</dbReference>
<dbReference type="STRING" id="1054147.F4QFF0"/>
<name>F4QFF0_CACFS</name>
<dbReference type="AlphaFoldDB" id="F4QFF0"/>
<dbReference type="GO" id="GO:0004190">
    <property type="term" value="F:aspartic-type endopeptidase activity"/>
    <property type="evidence" value="ECO:0007669"/>
    <property type="project" value="InterPro"/>
</dbReference>
<evidence type="ECO:0000259" key="4">
    <source>
        <dbReference type="PROSITE" id="PS51767"/>
    </source>
</evidence>
<dbReference type="InterPro" id="IPR021109">
    <property type="entry name" value="Peptidase_aspartic_dom_sf"/>
</dbReference>
<dbReference type="InterPro" id="IPR033121">
    <property type="entry name" value="PEPTIDASE_A1"/>
</dbReference>
<comment type="similarity">
    <text evidence="1">Belongs to the peptidase A1 family.</text>
</comment>
<dbReference type="PANTHER" id="PTHR47965:SF107">
    <property type="entry name" value="PEPTIDASE A1 DOMAIN-CONTAINING PROTEIN"/>
    <property type="match status" value="1"/>
</dbReference>
<evidence type="ECO:0000313" key="6">
    <source>
        <dbReference type="Proteomes" id="UP000007797"/>
    </source>
</evidence>
<dbReference type="GeneID" id="14865783"/>
<feature type="active site" evidence="2">
    <location>
        <position position="126"/>
    </location>
</feature>
<feature type="transmembrane region" description="Helical" evidence="3">
    <location>
        <begin position="610"/>
        <end position="633"/>
    </location>
</feature>
<gene>
    <name evidence="5" type="ORF">DFA_12021</name>
</gene>
<dbReference type="RefSeq" id="XP_004350960.1">
    <property type="nucleotide sequence ID" value="XM_004350908.1"/>
</dbReference>
<dbReference type="OrthoDB" id="2747330at2759"/>
<feature type="active site" evidence="2">
    <location>
        <position position="346"/>
    </location>
</feature>
<dbReference type="GO" id="GO:0006508">
    <property type="term" value="P:proteolysis"/>
    <property type="evidence" value="ECO:0007669"/>
    <property type="project" value="InterPro"/>
</dbReference>
<evidence type="ECO:0000256" key="1">
    <source>
        <dbReference type="ARBA" id="ARBA00007447"/>
    </source>
</evidence>
<dbReference type="KEGG" id="dfa:DFA_12021"/>
<dbReference type="SUPFAM" id="SSF50630">
    <property type="entry name" value="Acid proteases"/>
    <property type="match status" value="1"/>
</dbReference>
<proteinExistence type="inferred from homology"/>
<keyword evidence="3" id="KW-1133">Transmembrane helix</keyword>
<accession>F4QFF0</accession>
<dbReference type="Proteomes" id="UP000007797">
    <property type="component" value="Unassembled WGS sequence"/>
</dbReference>
<keyword evidence="3" id="KW-0472">Membrane</keyword>
<evidence type="ECO:0000256" key="3">
    <source>
        <dbReference type="SAM" id="Phobius"/>
    </source>
</evidence>
<dbReference type="PRINTS" id="PR00792">
    <property type="entry name" value="PEPSIN"/>
</dbReference>
<keyword evidence="6" id="KW-1185">Reference proteome</keyword>